<keyword evidence="5" id="KW-0687">Ribonucleoprotein</keyword>
<organism evidence="8 9">
    <name type="scientific">Lojkania enalia</name>
    <dbReference type="NCBI Taxonomy" id="147567"/>
    <lineage>
        <taxon>Eukaryota</taxon>
        <taxon>Fungi</taxon>
        <taxon>Dikarya</taxon>
        <taxon>Ascomycota</taxon>
        <taxon>Pezizomycotina</taxon>
        <taxon>Dothideomycetes</taxon>
        <taxon>Pleosporomycetidae</taxon>
        <taxon>Pleosporales</taxon>
        <taxon>Pleosporales incertae sedis</taxon>
        <taxon>Lojkania</taxon>
    </lineage>
</organism>
<evidence type="ECO:0000256" key="3">
    <source>
        <dbReference type="ARBA" id="ARBA00022980"/>
    </source>
</evidence>
<evidence type="ECO:0000256" key="4">
    <source>
        <dbReference type="ARBA" id="ARBA00023128"/>
    </source>
</evidence>
<feature type="region of interest" description="Disordered" evidence="7">
    <location>
        <begin position="38"/>
        <end position="150"/>
    </location>
</feature>
<reference evidence="9" key="1">
    <citation type="journal article" date="2020" name="Stud. Mycol.">
        <title>101 Dothideomycetes genomes: A test case for predicting lifestyles and emergence of pathogens.</title>
        <authorList>
            <person name="Haridas S."/>
            <person name="Albert R."/>
            <person name="Binder M."/>
            <person name="Bloem J."/>
            <person name="LaButti K."/>
            <person name="Salamov A."/>
            <person name="Andreopoulos B."/>
            <person name="Baker S."/>
            <person name="Barry K."/>
            <person name="Bills G."/>
            <person name="Bluhm B."/>
            <person name="Cannon C."/>
            <person name="Castanera R."/>
            <person name="Culley D."/>
            <person name="Daum C."/>
            <person name="Ezra D."/>
            <person name="Gonzalez J."/>
            <person name="Henrissat B."/>
            <person name="Kuo A."/>
            <person name="Liang C."/>
            <person name="Lipzen A."/>
            <person name="Lutzoni F."/>
            <person name="Magnuson J."/>
            <person name="Mondo S."/>
            <person name="Nolan M."/>
            <person name="Ohm R."/>
            <person name="Pangilinan J."/>
            <person name="Park H.-J."/>
            <person name="Ramirez L."/>
            <person name="Alfaro M."/>
            <person name="Sun H."/>
            <person name="Tritt A."/>
            <person name="Yoshinaga Y."/>
            <person name="Zwiers L.-H."/>
            <person name="Turgeon B."/>
            <person name="Goodwin S."/>
            <person name="Spatafora J."/>
            <person name="Crous P."/>
            <person name="Grigoriev I."/>
        </authorList>
    </citation>
    <scope>NUCLEOTIDE SEQUENCE [LARGE SCALE GENOMIC DNA]</scope>
    <source>
        <strain evidence="9">CBS 304.66</strain>
    </source>
</reference>
<protein>
    <recommendedName>
        <fullName evidence="6">Large ribosomal subunit protein mL49</fullName>
    </recommendedName>
</protein>
<keyword evidence="9" id="KW-1185">Reference proteome</keyword>
<feature type="compositionally biased region" description="Basic and acidic residues" evidence="7">
    <location>
        <begin position="135"/>
        <end position="150"/>
    </location>
</feature>
<dbReference type="GO" id="GO:0003735">
    <property type="term" value="F:structural constituent of ribosome"/>
    <property type="evidence" value="ECO:0007669"/>
    <property type="project" value="InterPro"/>
</dbReference>
<evidence type="ECO:0000313" key="8">
    <source>
        <dbReference type="EMBL" id="KAF2260972.1"/>
    </source>
</evidence>
<feature type="compositionally biased region" description="Polar residues" evidence="7">
    <location>
        <begin position="38"/>
        <end position="55"/>
    </location>
</feature>
<gene>
    <name evidence="8" type="ORF">CC78DRAFT_536008</name>
</gene>
<evidence type="ECO:0000256" key="2">
    <source>
        <dbReference type="ARBA" id="ARBA00005677"/>
    </source>
</evidence>
<keyword evidence="3" id="KW-0689">Ribosomal protein</keyword>
<dbReference type="Proteomes" id="UP000800093">
    <property type="component" value="Unassembled WGS sequence"/>
</dbReference>
<dbReference type="PANTHER" id="PTHR13477:SF0">
    <property type="entry name" value="LARGE RIBOSOMAL SUBUNIT PROTEIN ML49"/>
    <property type="match status" value="1"/>
</dbReference>
<evidence type="ECO:0000256" key="5">
    <source>
        <dbReference type="ARBA" id="ARBA00023274"/>
    </source>
</evidence>
<dbReference type="PANTHER" id="PTHR13477">
    <property type="entry name" value="MITOCHONDRIAL 39S RIBOSOMAL PROTEIN L49"/>
    <property type="match status" value="1"/>
</dbReference>
<dbReference type="Pfam" id="PF05046">
    <property type="entry name" value="Img2"/>
    <property type="match status" value="1"/>
</dbReference>
<accession>A0A9P4K456</accession>
<dbReference type="GO" id="GO:0006412">
    <property type="term" value="P:translation"/>
    <property type="evidence" value="ECO:0007669"/>
    <property type="project" value="InterPro"/>
</dbReference>
<feature type="compositionally biased region" description="Low complexity" evidence="7">
    <location>
        <begin position="68"/>
        <end position="92"/>
    </location>
</feature>
<evidence type="ECO:0000256" key="1">
    <source>
        <dbReference type="ARBA" id="ARBA00004173"/>
    </source>
</evidence>
<evidence type="ECO:0000256" key="6">
    <source>
        <dbReference type="ARBA" id="ARBA00035191"/>
    </source>
</evidence>
<dbReference type="GO" id="GO:0005762">
    <property type="term" value="C:mitochondrial large ribosomal subunit"/>
    <property type="evidence" value="ECO:0007669"/>
    <property type="project" value="TreeGrafter"/>
</dbReference>
<comment type="caution">
    <text evidence="8">The sequence shown here is derived from an EMBL/GenBank/DDBJ whole genome shotgun (WGS) entry which is preliminary data.</text>
</comment>
<comment type="similarity">
    <text evidence="2">Belongs to the mitochondrion-specific ribosomal protein mL49 family.</text>
</comment>
<dbReference type="OrthoDB" id="19439at2759"/>
<proteinExistence type="inferred from homology"/>
<dbReference type="Gene3D" id="3.30.780.10">
    <property type="entry name" value="SUI1-like domain"/>
    <property type="match status" value="1"/>
</dbReference>
<keyword evidence="4" id="KW-0496">Mitochondrion</keyword>
<name>A0A9P4K456_9PLEO</name>
<comment type="subcellular location">
    <subcellularLocation>
        <location evidence="1">Mitochondrion</location>
    </subcellularLocation>
</comment>
<evidence type="ECO:0000313" key="9">
    <source>
        <dbReference type="Proteomes" id="UP000800093"/>
    </source>
</evidence>
<sequence>MASFKIVLPFLRPLAAPRASTSRQLFRFSTATRLRIDQFTNSNSSARVAPPSSTVPLKPSPKAPFTPADSSEAAEQASTEASTEADSAQSSAPKPILPSKLPNSGKPEKSKKPGKGANSTKSYKAEEDAATCRIEAPESEHKATKEEEKPSALELNISELGPARYYVERTRNKNLPIYSDYKRGGNLHLTIIKNITGDIEALRDEVQEFLNKKSKDVTVNTTTRHVIIKGFHMPEVRHILEKRGM</sequence>
<evidence type="ECO:0000256" key="7">
    <source>
        <dbReference type="SAM" id="MobiDB-lite"/>
    </source>
</evidence>
<dbReference type="EMBL" id="ML986667">
    <property type="protein sequence ID" value="KAF2260972.1"/>
    <property type="molecule type" value="Genomic_DNA"/>
</dbReference>
<dbReference type="InterPro" id="IPR007740">
    <property type="entry name" value="Ribosomal_mL49"/>
</dbReference>
<dbReference type="AlphaFoldDB" id="A0A9P4K456"/>